<keyword evidence="4 7" id="KW-0597">Phosphoprotein</keyword>
<dbReference type="InterPro" id="IPR036097">
    <property type="entry name" value="HisK_dim/P_sf"/>
</dbReference>
<keyword evidence="14" id="KW-1185">Reference proteome</keyword>
<dbReference type="InterPro" id="IPR003594">
    <property type="entry name" value="HATPase_dom"/>
</dbReference>
<dbReference type="SUPFAM" id="SSF52172">
    <property type="entry name" value="CheY-like"/>
    <property type="match status" value="1"/>
</dbReference>
<dbReference type="EC" id="2.7.13.3" evidence="3"/>
<dbReference type="Proteomes" id="UP000243778">
    <property type="component" value="Unassembled WGS sequence"/>
</dbReference>
<dbReference type="Gene3D" id="3.30.565.10">
    <property type="entry name" value="Histidine kinase-like ATPase, C-terminal domain"/>
    <property type="match status" value="1"/>
</dbReference>
<keyword evidence="9" id="KW-1133">Transmembrane helix</keyword>
<dbReference type="PANTHER" id="PTHR43065:SF42">
    <property type="entry name" value="TWO-COMPONENT SENSOR PPRA"/>
    <property type="match status" value="1"/>
</dbReference>
<evidence type="ECO:0000256" key="8">
    <source>
        <dbReference type="SAM" id="Coils"/>
    </source>
</evidence>
<dbReference type="InterPro" id="IPR003660">
    <property type="entry name" value="HAMP_dom"/>
</dbReference>
<dbReference type="PROSITE" id="PS50885">
    <property type="entry name" value="HAMP"/>
    <property type="match status" value="1"/>
</dbReference>
<dbReference type="SUPFAM" id="SSF47384">
    <property type="entry name" value="Homodimeric domain of signal transducing histidine kinase"/>
    <property type="match status" value="1"/>
</dbReference>
<dbReference type="InterPro" id="IPR005467">
    <property type="entry name" value="His_kinase_dom"/>
</dbReference>
<dbReference type="EMBL" id="FNNU01000002">
    <property type="protein sequence ID" value="SDW89498.1"/>
    <property type="molecule type" value="Genomic_DNA"/>
</dbReference>
<dbReference type="STRING" id="1007099.SAMN05216287_1825"/>
<comment type="catalytic activity">
    <reaction evidence="1">
        <text>ATP + protein L-histidine = ADP + protein N-phospho-L-histidine.</text>
        <dbReference type="EC" id="2.7.13.3"/>
    </reaction>
</comment>
<dbReference type="PANTHER" id="PTHR43065">
    <property type="entry name" value="SENSOR HISTIDINE KINASE"/>
    <property type="match status" value="1"/>
</dbReference>
<feature type="transmembrane region" description="Helical" evidence="9">
    <location>
        <begin position="288"/>
        <end position="310"/>
    </location>
</feature>
<gene>
    <name evidence="13" type="ORF">SAMN05216287_1825</name>
</gene>
<feature type="modified residue" description="4-aspartylphosphate" evidence="7">
    <location>
        <position position="694"/>
    </location>
</feature>
<evidence type="ECO:0000259" key="11">
    <source>
        <dbReference type="PROSITE" id="PS50110"/>
    </source>
</evidence>
<name>A0A1H2X9R7_9PSED</name>
<dbReference type="SUPFAM" id="SSF55874">
    <property type="entry name" value="ATPase domain of HSP90 chaperone/DNA topoisomerase II/histidine kinase"/>
    <property type="match status" value="1"/>
</dbReference>
<feature type="transmembrane region" description="Helical" evidence="9">
    <location>
        <begin position="26"/>
        <end position="49"/>
    </location>
</feature>
<dbReference type="Gene3D" id="1.10.287.130">
    <property type="match status" value="1"/>
</dbReference>
<evidence type="ECO:0000256" key="7">
    <source>
        <dbReference type="PROSITE-ProRule" id="PRU00169"/>
    </source>
</evidence>
<keyword evidence="9" id="KW-0472">Membrane</keyword>
<protein>
    <recommendedName>
        <fullName evidence="3">histidine kinase</fullName>
        <ecNumber evidence="3">2.7.13.3</ecNumber>
    </recommendedName>
</protein>
<evidence type="ECO:0000256" key="9">
    <source>
        <dbReference type="SAM" id="Phobius"/>
    </source>
</evidence>
<dbReference type="InterPro" id="IPR036890">
    <property type="entry name" value="HATPase_C_sf"/>
</dbReference>
<proteinExistence type="predicted"/>
<organism evidence="13 14">
    <name type="scientific">Pseudomonas kuykendallii</name>
    <dbReference type="NCBI Taxonomy" id="1007099"/>
    <lineage>
        <taxon>Bacteria</taxon>
        <taxon>Pseudomonadati</taxon>
        <taxon>Pseudomonadota</taxon>
        <taxon>Gammaproteobacteria</taxon>
        <taxon>Pseudomonadales</taxon>
        <taxon>Pseudomonadaceae</taxon>
        <taxon>Pseudomonas</taxon>
    </lineage>
</organism>
<keyword evidence="9" id="KW-0812">Transmembrane</keyword>
<dbReference type="AlphaFoldDB" id="A0A1H2X9R7"/>
<dbReference type="SMART" id="SM00387">
    <property type="entry name" value="HATPase_c"/>
    <property type="match status" value="1"/>
</dbReference>
<evidence type="ECO:0000259" key="12">
    <source>
        <dbReference type="PROSITE" id="PS50885"/>
    </source>
</evidence>
<dbReference type="InterPro" id="IPR004358">
    <property type="entry name" value="Sig_transdc_His_kin-like_C"/>
</dbReference>
<dbReference type="PRINTS" id="PR00344">
    <property type="entry name" value="BCTRLSENSOR"/>
</dbReference>
<evidence type="ECO:0000313" key="13">
    <source>
        <dbReference type="EMBL" id="SDW89498.1"/>
    </source>
</evidence>
<dbReference type="CDD" id="cd18774">
    <property type="entry name" value="PDC2_HK_sensor"/>
    <property type="match status" value="1"/>
</dbReference>
<feature type="domain" description="Histidine kinase" evidence="10">
    <location>
        <begin position="398"/>
        <end position="617"/>
    </location>
</feature>
<dbReference type="Pfam" id="PF00072">
    <property type="entry name" value="Response_reg"/>
    <property type="match status" value="1"/>
</dbReference>
<evidence type="ECO:0000256" key="2">
    <source>
        <dbReference type="ARBA" id="ARBA00004370"/>
    </source>
</evidence>
<dbReference type="Pfam" id="PF02518">
    <property type="entry name" value="HATPase_c"/>
    <property type="match status" value="1"/>
</dbReference>
<evidence type="ECO:0000256" key="3">
    <source>
        <dbReference type="ARBA" id="ARBA00012438"/>
    </source>
</evidence>
<evidence type="ECO:0000256" key="1">
    <source>
        <dbReference type="ARBA" id="ARBA00000085"/>
    </source>
</evidence>
<accession>A0A1H2X9R7</accession>
<dbReference type="Gene3D" id="3.40.50.2300">
    <property type="match status" value="1"/>
</dbReference>
<feature type="coiled-coil region" evidence="8">
    <location>
        <begin position="344"/>
        <end position="389"/>
    </location>
</feature>
<dbReference type="PROSITE" id="PS50109">
    <property type="entry name" value="HIS_KIN"/>
    <property type="match status" value="1"/>
</dbReference>
<evidence type="ECO:0000256" key="5">
    <source>
        <dbReference type="ARBA" id="ARBA00022679"/>
    </source>
</evidence>
<dbReference type="Gene3D" id="6.10.340.10">
    <property type="match status" value="1"/>
</dbReference>
<comment type="subcellular location">
    <subcellularLocation>
        <location evidence="2">Membrane</location>
    </subcellularLocation>
</comment>
<dbReference type="InterPro" id="IPR001789">
    <property type="entry name" value="Sig_transdc_resp-reg_receiver"/>
</dbReference>
<dbReference type="PROSITE" id="PS50110">
    <property type="entry name" value="RESPONSE_REGULATORY"/>
    <property type="match status" value="1"/>
</dbReference>
<dbReference type="InterPro" id="IPR011006">
    <property type="entry name" value="CheY-like_superfamily"/>
</dbReference>
<dbReference type="GO" id="GO:0016020">
    <property type="term" value="C:membrane"/>
    <property type="evidence" value="ECO:0007669"/>
    <property type="project" value="UniProtKB-SubCell"/>
</dbReference>
<sequence>MLGAFGHVDLGAACCGHPIVSIRFKLTLLVMAVLAPTLIASLLAIGYVYQDQRVRVAQSMRETTRALALAVDRDIAQRNAIIRTLSSVPSLSLADLERFYTTARDVADSWENSIILVDTQGQQLLNTRMPFGAELPHTPFLATPLDDPAAEFDVTNLYMAPIGKQYSFSVRRPIYIDGTLRYFLSMGSFANQINEVLVDQNLPKGWLGTVVDGSGRIVARNISPEAFIGKHVTGPIAEALGGSEEGFRETVSLDGIPLLSFYARSPESGWSVIIGLPISEVRQSAVQAMTVVGVFALLLIGVATLLAFWVGRRITRPLRMLDATAQAMGRGEAVHPASTGMSEIDRTAAVLAQASERIQNASAEMSARVAAAVEQVERSQKAMQQTQKLEALGRLTGGIAHDFNNLLQTLTIGLQLADMASSDPRAKKAIEACNKSVVRGTKLTRQLMAFGRHKVEETRHVDLLQLIVEMGDLLDGALPGRIGLTLELPERPWPVFIDPLQCELAVLNLVFNARDAMPRGGKVTLSLAQRAVAEGEIEGLAAGAYAELCIVDSGEGMSEEVMSKAFEPFFTTKNVGEGTGLGLAQVYGFASQAHGTVLLQSAPGEGTRVRVLLPMSQEEGSVPLEAGAGPRPDVHSARVLLVDDDPLVRDVVAPALRELGFRVEVVGNADEALQRYRERRGGAGKPRFDIVFSDIVMPGTLDGIGLAQALREQEPNLPIVLATGYTERAPSDYGFTVLSKPYDVQTLVEALRAELVRTAR</sequence>
<dbReference type="OrthoDB" id="9177042at2"/>
<dbReference type="GO" id="GO:0000155">
    <property type="term" value="F:phosphorelay sensor kinase activity"/>
    <property type="evidence" value="ECO:0007669"/>
    <property type="project" value="InterPro"/>
</dbReference>
<keyword evidence="6 13" id="KW-0418">Kinase</keyword>
<evidence type="ECO:0000256" key="4">
    <source>
        <dbReference type="ARBA" id="ARBA00022553"/>
    </source>
</evidence>
<reference evidence="14" key="1">
    <citation type="submission" date="2016-10" db="EMBL/GenBank/DDBJ databases">
        <authorList>
            <person name="Varghese N."/>
            <person name="Submissions S."/>
        </authorList>
    </citation>
    <scope>NUCLEOTIDE SEQUENCE [LARGE SCALE GENOMIC DNA]</scope>
    <source>
        <strain evidence="14">NRRL B-59562</strain>
    </source>
</reference>
<feature type="domain" description="HAMP" evidence="12">
    <location>
        <begin position="312"/>
        <end position="363"/>
    </location>
</feature>
<evidence type="ECO:0000259" key="10">
    <source>
        <dbReference type="PROSITE" id="PS50109"/>
    </source>
</evidence>
<keyword evidence="8" id="KW-0175">Coiled coil</keyword>
<feature type="domain" description="Response regulatory" evidence="11">
    <location>
        <begin position="638"/>
        <end position="755"/>
    </location>
</feature>
<evidence type="ECO:0000256" key="6">
    <source>
        <dbReference type="ARBA" id="ARBA00022777"/>
    </source>
</evidence>
<keyword evidence="5" id="KW-0808">Transferase</keyword>
<dbReference type="SMART" id="SM00448">
    <property type="entry name" value="REC"/>
    <property type="match status" value="1"/>
</dbReference>
<evidence type="ECO:0000313" key="14">
    <source>
        <dbReference type="Proteomes" id="UP000243778"/>
    </source>
</evidence>